<feature type="region of interest" description="Disordered" evidence="1">
    <location>
        <begin position="293"/>
        <end position="315"/>
    </location>
</feature>
<keyword evidence="4" id="KW-1185">Reference proteome</keyword>
<gene>
    <name evidence="3" type="ORF">Fmac_015723</name>
</gene>
<comment type="caution">
    <text evidence="3">The sequence shown here is derived from an EMBL/GenBank/DDBJ whole genome shotgun (WGS) entry which is preliminary data.</text>
</comment>
<feature type="compositionally biased region" description="Low complexity" evidence="1">
    <location>
        <begin position="296"/>
        <end position="312"/>
    </location>
</feature>
<dbReference type="Pfam" id="PF12214">
    <property type="entry name" value="TPX2_importin"/>
    <property type="match status" value="1"/>
</dbReference>
<dbReference type="PANTHER" id="PTHR14326">
    <property type="entry name" value="TARGETING PROTEIN FOR XKLP2"/>
    <property type="match status" value="1"/>
</dbReference>
<feature type="compositionally biased region" description="Polar residues" evidence="1">
    <location>
        <begin position="237"/>
        <end position="251"/>
    </location>
</feature>
<feature type="region of interest" description="Disordered" evidence="1">
    <location>
        <begin position="231"/>
        <end position="256"/>
    </location>
</feature>
<dbReference type="InterPro" id="IPR027330">
    <property type="entry name" value="TPX2_central_dom"/>
</dbReference>
<organism evidence="3 4">
    <name type="scientific">Flemingia macrophylla</name>
    <dbReference type="NCBI Taxonomy" id="520843"/>
    <lineage>
        <taxon>Eukaryota</taxon>
        <taxon>Viridiplantae</taxon>
        <taxon>Streptophyta</taxon>
        <taxon>Embryophyta</taxon>
        <taxon>Tracheophyta</taxon>
        <taxon>Spermatophyta</taxon>
        <taxon>Magnoliopsida</taxon>
        <taxon>eudicotyledons</taxon>
        <taxon>Gunneridae</taxon>
        <taxon>Pentapetalae</taxon>
        <taxon>rosids</taxon>
        <taxon>fabids</taxon>
        <taxon>Fabales</taxon>
        <taxon>Fabaceae</taxon>
        <taxon>Papilionoideae</taxon>
        <taxon>50 kb inversion clade</taxon>
        <taxon>NPAAA clade</taxon>
        <taxon>indigoferoid/millettioid clade</taxon>
        <taxon>Phaseoleae</taxon>
        <taxon>Flemingia</taxon>
    </lineage>
</organism>
<dbReference type="AlphaFoldDB" id="A0ABD1MFC9"/>
<evidence type="ECO:0000256" key="1">
    <source>
        <dbReference type="SAM" id="MobiDB-lite"/>
    </source>
</evidence>
<dbReference type="PANTHER" id="PTHR14326:SF55">
    <property type="entry name" value="CELL CYCLE REGULATED MICROTUBULE ASSOCIATED PROTEIN"/>
    <property type="match status" value="1"/>
</dbReference>
<evidence type="ECO:0000313" key="3">
    <source>
        <dbReference type="EMBL" id="KAL2334510.1"/>
    </source>
</evidence>
<evidence type="ECO:0000313" key="4">
    <source>
        <dbReference type="Proteomes" id="UP001603857"/>
    </source>
</evidence>
<feature type="domain" description="TPX2 central" evidence="2">
    <location>
        <begin position="216"/>
        <end position="352"/>
    </location>
</feature>
<feature type="region of interest" description="Disordered" evidence="1">
    <location>
        <begin position="74"/>
        <end position="103"/>
    </location>
</feature>
<accession>A0ABD1MFC9</accession>
<feature type="region of interest" description="Disordered" evidence="1">
    <location>
        <begin position="380"/>
        <end position="401"/>
    </location>
</feature>
<sequence length="401" mass="45038">MMEEEFEEIEVEYAPLCEGHDIDGDYEFDAPQFFDFTCLNSLWDAAEAEQWFESATGYPPSPFLLKMRRQKSQNCSGVSPQQVSDNEEDNNTGGEYCKTKHLRKSSSSKSKDFSFMKPTASHLAKQKSSSELQTPASSSFDSEYYLIPSLFSLLPSKHSRIQRQNSSSTDGQLTKRQKVEAGYLRKVARLKHHILFSHKKTKEVDGSDANLGSKQNVTIAKEPILVTALRAQRPKSRTNAESGGPTQSTPQLPKARSLNKKIMEGPADIFSKMKTPPRPTECQVFHLRTSERAMQNTSNNNAGSSSNRNSMSTREMRDIKVRNSSVEKCKTNNKLSSNHKLSSDSERGVFRNIKVYPLDSNDKGSLNEPPSELFSKLSLVSDVKQSRKSPSKEQPVSKVYL</sequence>
<proteinExistence type="predicted"/>
<feature type="region of interest" description="Disordered" evidence="1">
    <location>
        <begin position="329"/>
        <end position="348"/>
    </location>
</feature>
<name>A0ABD1MFC9_9FABA</name>
<reference evidence="3 4" key="1">
    <citation type="submission" date="2024-08" db="EMBL/GenBank/DDBJ databases">
        <title>Insights into the chromosomal genome structure of Flemingia macrophylla.</title>
        <authorList>
            <person name="Ding Y."/>
            <person name="Zhao Y."/>
            <person name="Bi W."/>
            <person name="Wu M."/>
            <person name="Zhao G."/>
            <person name="Gong Y."/>
            <person name="Li W."/>
            <person name="Zhang P."/>
        </authorList>
    </citation>
    <scope>NUCLEOTIDE SEQUENCE [LARGE SCALE GENOMIC DNA]</scope>
    <source>
        <strain evidence="3">DYQJB</strain>
        <tissue evidence="3">Leaf</tissue>
    </source>
</reference>
<feature type="compositionally biased region" description="Polar residues" evidence="1">
    <location>
        <begin position="74"/>
        <end position="84"/>
    </location>
</feature>
<dbReference type="InterPro" id="IPR009675">
    <property type="entry name" value="TPX2_fam"/>
</dbReference>
<protein>
    <recommendedName>
        <fullName evidence="2">TPX2 central domain-containing protein</fullName>
    </recommendedName>
</protein>
<evidence type="ECO:0000259" key="2">
    <source>
        <dbReference type="Pfam" id="PF12214"/>
    </source>
</evidence>
<dbReference type="Proteomes" id="UP001603857">
    <property type="component" value="Unassembled WGS sequence"/>
</dbReference>
<dbReference type="EMBL" id="JBGMDY010000005">
    <property type="protein sequence ID" value="KAL2334510.1"/>
    <property type="molecule type" value="Genomic_DNA"/>
</dbReference>